<evidence type="ECO:0000313" key="2">
    <source>
        <dbReference type="Proteomes" id="UP000078572"/>
    </source>
</evidence>
<dbReference type="EMBL" id="CP016022">
    <property type="protein sequence ID" value="ANJ73540.1"/>
    <property type="molecule type" value="Genomic_DNA"/>
</dbReference>
<dbReference type="OrthoDB" id="9802690at2"/>
<protein>
    <submittedName>
        <fullName evidence="1">Uncharacterized protein</fullName>
    </submittedName>
</protein>
<sequence>MATIVDVNGNPIQQAVLREQQTAELTYLHREYANHPARGMTPYKLARLLEEAERGRLQAQTDLFLDMEERDAHIYSEMSKRKRAVLNIEWTVEPPKNPSAREKRDAAMVQELVSDIPGKEDMILDMLDGIGHGFSMLEIEWQQLGASWLPKTLHHRPQSWFQISQNDQNVIRLRDNSPDGATLLPFGWIQHVHKAKSGYVSRSGLHRVLAWPYLFKHYAVRDLAELLEIYGMPLRLGKYPSGAGDAEKSALLRAVTQLGHSAAGIIPEGMSIEFENASNGTEVPFSVMFDMMERAQSKAILGGTLTSQADGKTSTNALGEVHNEVRHDIQASDCRQLAPTLSRDIVYPLLVLNGGQADNPRRRPRVVFHVSEPEDMGALATNVQTLVNIGLPVGQDWAYEKFNIPKPKDGEATLQPQRQSAAPTPAPDGSETPPTDPSVAANRSRLHAALAILRGTDSPQPFQDQVQMDKAVDQLGQDGTLQRQAVELLSDVLKRLQEAPSADAALGLLAELFPDMDDSALQESLANMLFAADLVGRLTADDSDQA</sequence>
<dbReference type="InterPro" id="IPR009279">
    <property type="entry name" value="Portal_Mu"/>
</dbReference>
<reference evidence="2" key="1">
    <citation type="submission" date="2016-06" db="EMBL/GenBank/DDBJ databases">
        <authorList>
            <person name="Xu Y."/>
            <person name="Nagy A."/>
            <person name="Yan X."/>
            <person name="Kim S.W."/>
            <person name="Haley B."/>
            <person name="Liu N.T."/>
            <person name="Nou X."/>
        </authorList>
    </citation>
    <scope>NUCLEOTIDE SEQUENCE [LARGE SCALE GENOMIC DNA]</scope>
    <source>
        <strain evidence="2">ATCC 49129</strain>
    </source>
</reference>
<dbReference type="RefSeq" id="WP_064804989.1">
    <property type="nucleotide sequence ID" value="NZ_CP016022.1"/>
</dbReference>
<organism evidence="1 2">
    <name type="scientific">Ralstonia insidiosa</name>
    <dbReference type="NCBI Taxonomy" id="190721"/>
    <lineage>
        <taxon>Bacteria</taxon>
        <taxon>Pseudomonadati</taxon>
        <taxon>Pseudomonadota</taxon>
        <taxon>Betaproteobacteria</taxon>
        <taxon>Burkholderiales</taxon>
        <taxon>Burkholderiaceae</taxon>
        <taxon>Ralstonia</taxon>
    </lineage>
</organism>
<gene>
    <name evidence="1" type="ORF">A9Y76_14165</name>
</gene>
<dbReference type="GeneID" id="61527162"/>
<accession>A0A191ZZC1</accession>
<name>A0A191ZZC1_9RALS</name>
<dbReference type="Pfam" id="PF06074">
    <property type="entry name" value="Portal_Mu"/>
    <property type="match status" value="1"/>
</dbReference>
<evidence type="ECO:0000313" key="1">
    <source>
        <dbReference type="EMBL" id="ANJ73540.1"/>
    </source>
</evidence>
<dbReference type="AlphaFoldDB" id="A0A191ZZC1"/>
<proteinExistence type="predicted"/>
<keyword evidence="2" id="KW-1185">Reference proteome</keyword>
<dbReference type="Proteomes" id="UP000078572">
    <property type="component" value="Chromosome 1"/>
</dbReference>